<gene>
    <name evidence="10" type="ORF">DA01_04790</name>
</gene>
<evidence type="ECO:0000256" key="3">
    <source>
        <dbReference type="ARBA" id="ARBA00013007"/>
    </source>
</evidence>
<evidence type="ECO:0000259" key="8">
    <source>
        <dbReference type="Pfam" id="PF00185"/>
    </source>
</evidence>
<dbReference type="Gene3D" id="3.40.50.1370">
    <property type="entry name" value="Aspartate/ornithine carbamoyltransferase"/>
    <property type="match status" value="2"/>
</dbReference>
<evidence type="ECO:0000256" key="4">
    <source>
        <dbReference type="ARBA" id="ARBA00016634"/>
    </source>
</evidence>
<comment type="pathway">
    <text evidence="1">Amino-acid biosynthesis; L-arginine biosynthesis; L-arginine from L-ornithine and carbamoyl phosphate: step 1/3.</text>
</comment>
<dbReference type="PANTHER" id="PTHR45753">
    <property type="entry name" value="ORNITHINE CARBAMOYLTRANSFERASE, MITOCHONDRIAL"/>
    <property type="match status" value="1"/>
</dbReference>
<feature type="domain" description="Aspartate/ornithine carbamoyltransferase carbamoyl-P binding" evidence="9">
    <location>
        <begin position="4"/>
        <end position="140"/>
    </location>
</feature>
<dbReference type="HAMAP" id="MF_01109">
    <property type="entry name" value="OTCase"/>
    <property type="match status" value="1"/>
</dbReference>
<dbReference type="InterPro" id="IPR024904">
    <property type="entry name" value="OTCase_ArgI"/>
</dbReference>
<dbReference type="PRINTS" id="PR00102">
    <property type="entry name" value="OTCASE"/>
</dbReference>
<dbReference type="InterPro" id="IPR006130">
    <property type="entry name" value="Asp/Orn_carbamoylTrfase"/>
</dbReference>
<dbReference type="GO" id="GO:0016597">
    <property type="term" value="F:amino acid binding"/>
    <property type="evidence" value="ECO:0007669"/>
    <property type="project" value="InterPro"/>
</dbReference>
<dbReference type="EMBL" id="JGYD01000018">
    <property type="protein sequence ID" value="KSV17963.1"/>
    <property type="molecule type" value="Genomic_DNA"/>
</dbReference>
<comment type="caution">
    <text evidence="10">The sequence shown here is derived from an EMBL/GenBank/DDBJ whole genome shotgun (WGS) entry which is preliminary data.</text>
</comment>
<evidence type="ECO:0000256" key="7">
    <source>
        <dbReference type="HAMAP-Rule" id="MF_01109"/>
    </source>
</evidence>
<dbReference type="EC" id="2.1.3.3" evidence="3 7"/>
<organism evidence="10 11">
    <name type="scientific">Dehalococcoides mccartyi</name>
    <dbReference type="NCBI Taxonomy" id="61435"/>
    <lineage>
        <taxon>Bacteria</taxon>
        <taxon>Bacillati</taxon>
        <taxon>Chloroflexota</taxon>
        <taxon>Dehalococcoidia</taxon>
        <taxon>Dehalococcoidales</taxon>
        <taxon>Dehalococcoidaceae</taxon>
        <taxon>Dehalococcoides</taxon>
    </lineage>
</organism>
<dbReference type="InterPro" id="IPR006131">
    <property type="entry name" value="Asp_carbamoyltransf_Asp/Orn-bd"/>
</dbReference>
<dbReference type="GO" id="GO:0005737">
    <property type="term" value="C:cytoplasm"/>
    <property type="evidence" value="ECO:0007669"/>
    <property type="project" value="UniProtKB-SubCell"/>
</dbReference>
<dbReference type="Proteomes" id="UP000053577">
    <property type="component" value="Unassembled WGS sequence"/>
</dbReference>
<keyword evidence="5 7" id="KW-0808">Transferase</keyword>
<feature type="binding site" evidence="7">
    <location>
        <begin position="226"/>
        <end position="227"/>
    </location>
    <ligand>
        <name>L-ornithine</name>
        <dbReference type="ChEBI" id="CHEBI:46911"/>
    </ligand>
</feature>
<evidence type="ECO:0000259" key="9">
    <source>
        <dbReference type="Pfam" id="PF02729"/>
    </source>
</evidence>
<evidence type="ECO:0000256" key="1">
    <source>
        <dbReference type="ARBA" id="ARBA00004975"/>
    </source>
</evidence>
<comment type="subcellular location">
    <subcellularLocation>
        <location evidence="7">Cytoplasm</location>
    </subcellularLocation>
</comment>
<feature type="binding site" evidence="7">
    <location>
        <position position="290"/>
    </location>
    <ligand>
        <name>carbamoyl phosphate</name>
        <dbReference type="ChEBI" id="CHEBI:58228"/>
    </ligand>
</feature>
<dbReference type="PRINTS" id="PR00100">
    <property type="entry name" value="AOTCASE"/>
</dbReference>
<keyword evidence="7" id="KW-0963">Cytoplasm</keyword>
<comment type="similarity">
    <text evidence="2 7">Belongs to the aspartate/ornithine carbamoyltransferase superfamily. OTCase family.</text>
</comment>
<comment type="catalytic activity">
    <reaction evidence="6 7">
        <text>carbamoyl phosphate + L-ornithine = L-citrulline + phosphate + H(+)</text>
        <dbReference type="Rhea" id="RHEA:19513"/>
        <dbReference type="ChEBI" id="CHEBI:15378"/>
        <dbReference type="ChEBI" id="CHEBI:43474"/>
        <dbReference type="ChEBI" id="CHEBI:46911"/>
        <dbReference type="ChEBI" id="CHEBI:57743"/>
        <dbReference type="ChEBI" id="CHEBI:58228"/>
        <dbReference type="EC" id="2.1.3.3"/>
    </reaction>
</comment>
<feature type="binding site" evidence="7">
    <location>
        <position position="222"/>
    </location>
    <ligand>
        <name>L-ornithine</name>
        <dbReference type="ChEBI" id="CHEBI:46911"/>
    </ligand>
</feature>
<evidence type="ECO:0000313" key="10">
    <source>
        <dbReference type="EMBL" id="KSV17963.1"/>
    </source>
</evidence>
<dbReference type="OrthoDB" id="9802587at2"/>
<feature type="domain" description="Aspartate/ornithine carbamoyltransferase Asp/Orn-binding" evidence="8">
    <location>
        <begin position="146"/>
        <end position="298"/>
    </location>
</feature>
<dbReference type="Pfam" id="PF00185">
    <property type="entry name" value="OTCace"/>
    <property type="match status" value="1"/>
</dbReference>
<dbReference type="InterPro" id="IPR006132">
    <property type="entry name" value="Asp/Orn_carbamoyltranf_P-bd"/>
</dbReference>
<proteinExistence type="inferred from homology"/>
<dbReference type="NCBIfam" id="TIGR00658">
    <property type="entry name" value="orni_carb_tr"/>
    <property type="match status" value="1"/>
</dbReference>
<reference evidence="10 11" key="1">
    <citation type="journal article" date="2015" name="Sci. Rep.">
        <title>A comparative genomics and reductive dehalogenase gene transcription study of two chloroethene-respiring bacteria, Dehalococcoides mccartyi strains MB and 11a.</title>
        <authorList>
            <person name="Low A."/>
            <person name="Shen Z."/>
            <person name="Cheng D."/>
            <person name="Rogers M.J."/>
            <person name="Lee P.K."/>
            <person name="He J."/>
        </authorList>
    </citation>
    <scope>NUCLEOTIDE SEQUENCE [LARGE SCALE GENOMIC DNA]</scope>
    <source>
        <strain evidence="10 11">MB</strain>
    </source>
</reference>
<dbReference type="RefSeq" id="WP_058292475.1">
    <property type="nucleotide sequence ID" value="NZ_JGYD01000018.1"/>
</dbReference>
<comment type="caution">
    <text evidence="7">Lacks conserved residue(s) required for the propagation of feature annotation.</text>
</comment>
<evidence type="ECO:0000256" key="5">
    <source>
        <dbReference type="ARBA" id="ARBA00022679"/>
    </source>
</evidence>
<evidence type="ECO:0000256" key="2">
    <source>
        <dbReference type="ARBA" id="ARBA00007805"/>
    </source>
</evidence>
<protein>
    <recommendedName>
        <fullName evidence="4 7">Ornithine carbamoyltransferase</fullName>
        <shortName evidence="7">OTCase</shortName>
        <ecNumber evidence="3 7">2.1.3.3</ecNumber>
    </recommendedName>
</protein>
<dbReference type="AlphaFoldDB" id="A0A0V8M2C7"/>
<dbReference type="GO" id="GO:0004585">
    <property type="term" value="F:ornithine carbamoyltransferase activity"/>
    <property type="evidence" value="ECO:0007669"/>
    <property type="project" value="UniProtKB-UniRule"/>
</dbReference>
<name>A0A0V8M2C7_9CHLR</name>
<dbReference type="GO" id="GO:0019240">
    <property type="term" value="P:citrulline biosynthetic process"/>
    <property type="evidence" value="ECO:0007669"/>
    <property type="project" value="TreeGrafter"/>
</dbReference>
<dbReference type="Pfam" id="PF02729">
    <property type="entry name" value="OTCace_N"/>
    <property type="match status" value="1"/>
</dbReference>
<evidence type="ECO:0000256" key="6">
    <source>
        <dbReference type="ARBA" id="ARBA00048772"/>
    </source>
</evidence>
<dbReference type="InterPro" id="IPR002292">
    <property type="entry name" value="Orn/put_carbamltrans"/>
</dbReference>
<dbReference type="PATRIC" id="fig|61435.5.peg.943"/>
<dbReference type="FunFam" id="3.40.50.1370:FF:000008">
    <property type="entry name" value="Ornithine carbamoyltransferase"/>
    <property type="match status" value="1"/>
</dbReference>
<feature type="binding site" evidence="7">
    <location>
        <begin position="127"/>
        <end position="130"/>
    </location>
    <ligand>
        <name>carbamoyl phosphate</name>
        <dbReference type="ChEBI" id="CHEBI:58228"/>
    </ligand>
</feature>
<accession>A0A0V8M2C7</accession>
<dbReference type="InterPro" id="IPR036901">
    <property type="entry name" value="Asp/Orn_carbamoylTrfase_sf"/>
</dbReference>
<feature type="binding site" evidence="7">
    <location>
        <position position="100"/>
    </location>
    <ligand>
        <name>carbamoyl phosphate</name>
        <dbReference type="ChEBI" id="CHEBI:58228"/>
    </ligand>
</feature>
<dbReference type="PANTHER" id="PTHR45753:SF3">
    <property type="entry name" value="ORNITHINE TRANSCARBAMYLASE, MITOCHONDRIAL"/>
    <property type="match status" value="1"/>
</dbReference>
<dbReference type="NCBIfam" id="NF001986">
    <property type="entry name" value="PRK00779.1"/>
    <property type="match status" value="1"/>
</dbReference>
<dbReference type="GO" id="GO:0042450">
    <property type="term" value="P:L-arginine biosynthetic process via ornithine"/>
    <property type="evidence" value="ECO:0007669"/>
    <property type="project" value="UniProtKB-UniRule"/>
</dbReference>
<dbReference type="SUPFAM" id="SSF53671">
    <property type="entry name" value="Aspartate/ornithine carbamoyltransferase"/>
    <property type="match status" value="1"/>
</dbReference>
<evidence type="ECO:0000313" key="11">
    <source>
        <dbReference type="Proteomes" id="UP000053577"/>
    </source>
</evidence>
<feature type="binding site" evidence="7">
    <location>
        <position position="158"/>
    </location>
    <ligand>
        <name>L-ornithine</name>
        <dbReference type="ChEBI" id="CHEBI:46911"/>
    </ligand>
</feature>
<dbReference type="eggNOG" id="COG0078">
    <property type="taxonomic scope" value="Bacteria"/>
</dbReference>
<sequence length="311" mass="33800">MNTKDLLSISDLSPDDIGRLLSDAIELKARGWNSCLSGKTLALVFEKPSLRTRVSFELAMKQLGGESLYLSPAEVGLGKREPVADVARVLARFVDVIACRTFGHDTLVQLAKYADIPVINALSDLEHPCQALADILTIYEKKGELKGLNLAYIGDGNNCANSLLLACAMTGINCRLASPEGYLVDKAIFAKAKAYAEDSGAELYSGTDLKAALRGADVIYTDVWTSMGQEAETEKRLKDFAGFQVNAKLVSMADKDAIIMHPLPAHYGEEVDREILECPQSVIFDQAENRLHAQKAVLRDMLGGLEIGGRH</sequence>